<gene>
    <name evidence="1" type="ORF">L6164_005327</name>
</gene>
<sequence>MESDDRARGWGSEIRVETRREGGGGSWWLGRGRRNGQGSQPQTTSLMEGRSRGVAVLWRKEFNCQITYFSRNYIDVEVQDVNIGRWRITGFYGFPDRSQRRDSWNLLKNLHSMSNLPWDAVTDCNLIDVPFKGYSYTWSRSRGTDNAVKERLDRALASSLWLDLFQNASLHNLVAPISDHNPIGLEDVVHGGWNLEHNEDLSSKLKNCAEDLDWWGHDLRTKFRHEVDSLKKEMERLRVLDDLDSMTLFNSRKDHLVALLVQEDQY</sequence>
<protein>
    <submittedName>
        <fullName evidence="1">Uncharacterized protein</fullName>
    </submittedName>
</protein>
<proteinExistence type="predicted"/>
<evidence type="ECO:0000313" key="2">
    <source>
        <dbReference type="Proteomes" id="UP000828941"/>
    </source>
</evidence>
<organism evidence="1 2">
    <name type="scientific">Bauhinia variegata</name>
    <name type="common">Purple orchid tree</name>
    <name type="synonym">Phanera variegata</name>
    <dbReference type="NCBI Taxonomy" id="167791"/>
    <lineage>
        <taxon>Eukaryota</taxon>
        <taxon>Viridiplantae</taxon>
        <taxon>Streptophyta</taxon>
        <taxon>Embryophyta</taxon>
        <taxon>Tracheophyta</taxon>
        <taxon>Spermatophyta</taxon>
        <taxon>Magnoliopsida</taxon>
        <taxon>eudicotyledons</taxon>
        <taxon>Gunneridae</taxon>
        <taxon>Pentapetalae</taxon>
        <taxon>rosids</taxon>
        <taxon>fabids</taxon>
        <taxon>Fabales</taxon>
        <taxon>Fabaceae</taxon>
        <taxon>Cercidoideae</taxon>
        <taxon>Cercideae</taxon>
        <taxon>Bauhiniinae</taxon>
        <taxon>Bauhinia</taxon>
    </lineage>
</organism>
<dbReference type="EMBL" id="CM039428">
    <property type="protein sequence ID" value="KAI4350924.1"/>
    <property type="molecule type" value="Genomic_DNA"/>
</dbReference>
<accession>A0ACB9PQ00</accession>
<keyword evidence="2" id="KW-1185">Reference proteome</keyword>
<comment type="caution">
    <text evidence="1">The sequence shown here is derived from an EMBL/GenBank/DDBJ whole genome shotgun (WGS) entry which is preliminary data.</text>
</comment>
<evidence type="ECO:0000313" key="1">
    <source>
        <dbReference type="EMBL" id="KAI4350924.1"/>
    </source>
</evidence>
<dbReference type="Proteomes" id="UP000828941">
    <property type="component" value="Chromosome 3"/>
</dbReference>
<name>A0ACB9PQ00_BAUVA</name>
<reference evidence="1 2" key="1">
    <citation type="journal article" date="2022" name="DNA Res.">
        <title>Chromosomal-level genome assembly of the orchid tree Bauhinia variegata (Leguminosae; Cercidoideae) supports the allotetraploid origin hypothesis of Bauhinia.</title>
        <authorList>
            <person name="Zhong Y."/>
            <person name="Chen Y."/>
            <person name="Zheng D."/>
            <person name="Pang J."/>
            <person name="Liu Y."/>
            <person name="Luo S."/>
            <person name="Meng S."/>
            <person name="Qian L."/>
            <person name="Wei D."/>
            <person name="Dai S."/>
            <person name="Zhou R."/>
        </authorList>
    </citation>
    <scope>NUCLEOTIDE SEQUENCE [LARGE SCALE GENOMIC DNA]</scope>
    <source>
        <strain evidence="1">BV-YZ2020</strain>
    </source>
</reference>